<dbReference type="InterPro" id="IPR013126">
    <property type="entry name" value="Hsp_70_fam"/>
</dbReference>
<protein>
    <submittedName>
        <fullName evidence="4">Hsp70</fullName>
    </submittedName>
</protein>
<keyword evidence="1 3" id="KW-0547">Nucleotide-binding</keyword>
<evidence type="ECO:0000313" key="5">
    <source>
        <dbReference type="Proteomes" id="UP000078348"/>
    </source>
</evidence>
<sequence>MSAAKKKTSNYKNTVYDCKRLIGRKVSDPEIQQDVAAWPFQVLSDPDGNPLITIENSSSGKKSFTPEEISAMILHYLKVQAENFLGKSIKDAVITVPAYFDDSQRKATEKAAHIAGFNVLRILDEPTAAALAYNFEQSETTQRILVYDLGGGTFDVSILEVGKQKVNVLASDGDNHLGGEDFDNKLIDYLFFKYKQDKGVDMSKDRLWRARMHSAVEACKIELSVTSSSLIEFENSDFTYSVSRFLFENLNKDLFNRTIQVLENTLTKANLTKEMIDGIVLVGGSTRIPRIQQLLHKYFPSSKMCKSVNPDEAVAMGGAIMAAVAATQRLRAFPEVAVESFGIETQGGLMEVMIPINAPLPAVCSYEFVTPTDYQSWVEFRVAMGERRLVRDNVVLGVVKLADLQLGTGDETVVSVTMTLSEDYHLQVIATESVTHRRSTFNINLDKKNEKSPLRLTEEQRSALVEEAERMRARDEDMVARHVAMNTLECVVEEGYALLHDRDRRMTIEWIGQMRGLLDGMKKWMAENEDAEVYECQEREQLIRKNLLSFSKL</sequence>
<evidence type="ECO:0000313" key="4">
    <source>
        <dbReference type="EMBL" id="OAO14419.1"/>
    </source>
</evidence>
<dbReference type="PROSITE" id="PS01036">
    <property type="entry name" value="HSP70_3"/>
    <property type="match status" value="1"/>
</dbReference>
<dbReference type="AlphaFoldDB" id="A0A196SEK0"/>
<organism evidence="4 5">
    <name type="scientific">Blastocystis sp. subtype 1 (strain ATCC 50177 / NandII)</name>
    <dbReference type="NCBI Taxonomy" id="478820"/>
    <lineage>
        <taxon>Eukaryota</taxon>
        <taxon>Sar</taxon>
        <taxon>Stramenopiles</taxon>
        <taxon>Bigyra</taxon>
        <taxon>Opalozoa</taxon>
        <taxon>Opalinata</taxon>
        <taxon>Blastocystidae</taxon>
        <taxon>Blastocystis</taxon>
    </lineage>
</organism>
<evidence type="ECO:0000256" key="3">
    <source>
        <dbReference type="RuleBase" id="RU003322"/>
    </source>
</evidence>
<dbReference type="InterPro" id="IPR018181">
    <property type="entry name" value="Heat_shock_70_CS"/>
</dbReference>
<evidence type="ECO:0000256" key="1">
    <source>
        <dbReference type="ARBA" id="ARBA00022741"/>
    </source>
</evidence>
<dbReference type="Pfam" id="PF00012">
    <property type="entry name" value="HSP70"/>
    <property type="match status" value="1"/>
</dbReference>
<dbReference type="GO" id="GO:0005524">
    <property type="term" value="F:ATP binding"/>
    <property type="evidence" value="ECO:0007669"/>
    <property type="project" value="UniProtKB-KW"/>
</dbReference>
<keyword evidence="5" id="KW-1185">Reference proteome</keyword>
<dbReference type="Gene3D" id="3.90.640.10">
    <property type="entry name" value="Actin, Chain A, domain 4"/>
    <property type="match status" value="1"/>
</dbReference>
<dbReference type="Gene3D" id="3.30.420.40">
    <property type="match status" value="2"/>
</dbReference>
<dbReference type="PROSITE" id="PS00329">
    <property type="entry name" value="HSP70_2"/>
    <property type="match status" value="1"/>
</dbReference>
<dbReference type="SUPFAM" id="SSF100920">
    <property type="entry name" value="Heat shock protein 70kD (HSP70), peptide-binding domain"/>
    <property type="match status" value="1"/>
</dbReference>
<dbReference type="SUPFAM" id="SSF53067">
    <property type="entry name" value="Actin-like ATPase domain"/>
    <property type="match status" value="2"/>
</dbReference>
<evidence type="ECO:0000256" key="2">
    <source>
        <dbReference type="ARBA" id="ARBA00022840"/>
    </source>
</evidence>
<comment type="caution">
    <text evidence="4">The sequence shown here is derived from an EMBL/GenBank/DDBJ whole genome shotgun (WGS) entry which is preliminary data.</text>
</comment>
<dbReference type="FunFam" id="3.90.640.10:FF:000003">
    <property type="entry name" value="Molecular chaperone DnaK"/>
    <property type="match status" value="1"/>
</dbReference>
<dbReference type="EMBL" id="LXWW01000245">
    <property type="protein sequence ID" value="OAO14419.1"/>
    <property type="molecule type" value="Genomic_DNA"/>
</dbReference>
<dbReference type="GO" id="GO:0140662">
    <property type="term" value="F:ATP-dependent protein folding chaperone"/>
    <property type="evidence" value="ECO:0007669"/>
    <property type="project" value="InterPro"/>
</dbReference>
<comment type="similarity">
    <text evidence="3">Belongs to the heat shock protein 70 family.</text>
</comment>
<accession>A0A196SEK0</accession>
<gene>
    <name evidence="4" type="ORF">AV274_3904</name>
</gene>
<dbReference type="PRINTS" id="PR00301">
    <property type="entry name" value="HEATSHOCK70"/>
</dbReference>
<dbReference type="PANTHER" id="PTHR19375">
    <property type="entry name" value="HEAT SHOCK PROTEIN 70KDA"/>
    <property type="match status" value="1"/>
</dbReference>
<dbReference type="OrthoDB" id="199910at2759"/>
<name>A0A196SEK0_BLAHN</name>
<dbReference type="Proteomes" id="UP000078348">
    <property type="component" value="Unassembled WGS sequence"/>
</dbReference>
<keyword evidence="2 3" id="KW-0067">ATP-binding</keyword>
<reference evidence="4 5" key="1">
    <citation type="submission" date="2016-05" db="EMBL/GenBank/DDBJ databases">
        <title>Nuclear genome of Blastocystis sp. subtype 1 NandII.</title>
        <authorList>
            <person name="Gentekaki E."/>
            <person name="Curtis B."/>
            <person name="Stairs C."/>
            <person name="Eme L."/>
            <person name="Herman E."/>
            <person name="Klimes V."/>
            <person name="Arias M.C."/>
            <person name="Elias M."/>
            <person name="Hilliou F."/>
            <person name="Klute M."/>
            <person name="Malik S.-B."/>
            <person name="Pightling A."/>
            <person name="Rachubinski R."/>
            <person name="Salas D."/>
            <person name="Schlacht A."/>
            <person name="Suga H."/>
            <person name="Archibald J."/>
            <person name="Ball S.G."/>
            <person name="Clark G."/>
            <person name="Dacks J."/>
            <person name="Van Der Giezen M."/>
            <person name="Tsaousis A."/>
            <person name="Roger A."/>
        </authorList>
    </citation>
    <scope>NUCLEOTIDE SEQUENCE [LARGE SCALE GENOMIC DNA]</scope>
    <source>
        <strain evidence="5">ATCC 50177 / NandII</strain>
    </source>
</reference>
<dbReference type="InterPro" id="IPR043129">
    <property type="entry name" value="ATPase_NBD"/>
</dbReference>
<dbReference type="InterPro" id="IPR029047">
    <property type="entry name" value="HSP70_peptide-bd_sf"/>
</dbReference>
<dbReference type="Gene3D" id="2.60.34.10">
    <property type="entry name" value="Substrate Binding Domain Of DNAk, Chain A, domain 1"/>
    <property type="match status" value="1"/>
</dbReference>
<dbReference type="STRING" id="478820.A0A196SEK0"/>
<dbReference type="CDD" id="cd24028">
    <property type="entry name" value="ASKHA_NBD_HSP70_HSPA1-like"/>
    <property type="match status" value="1"/>
</dbReference>
<proteinExistence type="inferred from homology"/>